<evidence type="ECO:0000313" key="4">
    <source>
        <dbReference type="Proteomes" id="UP000002412"/>
    </source>
</evidence>
<gene>
    <name evidence="3" type="ordered locus">YpsIP31758_B0008</name>
</gene>
<keyword evidence="3" id="KW-0614">Plasmid</keyword>
<evidence type="ECO:0000256" key="1">
    <source>
        <dbReference type="SAM" id="MobiDB-lite"/>
    </source>
</evidence>
<dbReference type="SUPFAM" id="SSF51261">
    <property type="entry name" value="Duplicated hybrid motif"/>
    <property type="match status" value="1"/>
</dbReference>
<dbReference type="InterPro" id="IPR050570">
    <property type="entry name" value="Cell_wall_metabolism_enzyme"/>
</dbReference>
<evidence type="ECO:0000259" key="2">
    <source>
        <dbReference type="Pfam" id="PF01551"/>
    </source>
</evidence>
<feature type="region of interest" description="Disordered" evidence="1">
    <location>
        <begin position="1"/>
        <end position="36"/>
    </location>
</feature>
<evidence type="ECO:0000313" key="3">
    <source>
        <dbReference type="EMBL" id="ABS45679.1"/>
    </source>
</evidence>
<feature type="domain" description="M23ase beta-sheet core" evidence="2">
    <location>
        <begin position="34"/>
        <end position="121"/>
    </location>
</feature>
<proteinExistence type="predicted"/>
<reference evidence="3 4" key="1">
    <citation type="journal article" date="2007" name="PLoS Genet.">
        <title>The complete genome sequence of Yersinia pseudotuberculosis IP31758, the causative agent of Far East scarlet-like fever.</title>
        <authorList>
            <person name="Eppinger M."/>
            <person name="Rosovitz M.J."/>
            <person name="Fricke W.F."/>
            <person name="Rasko D.A."/>
            <person name="Kokorina G."/>
            <person name="Fayolle C."/>
            <person name="Lindler L.E."/>
            <person name="Carniel E."/>
            <person name="Ravel J."/>
        </authorList>
    </citation>
    <scope>NUCLEOTIDE SEQUENCE [LARGE SCALE GENOMIC DNA]</scope>
    <source>
        <strain evidence="3 4">IP 31758</strain>
        <plasmid evidence="4">Plasmid plasmid_153kb</plasmid>
    </source>
</reference>
<dbReference type="InterPro" id="IPR016047">
    <property type="entry name" value="M23ase_b-sheet_dom"/>
</dbReference>
<dbReference type="Pfam" id="PF01551">
    <property type="entry name" value="Peptidase_M23"/>
    <property type="match status" value="1"/>
</dbReference>
<accession>A0A0U1QTH0</accession>
<sequence length="351" mass="37435">MIPPTSGDIVSGRFGKDRGGGAENHGSANQKPHMHDGLDFSTSGISQPVYAPSDATVVYSGARGTAGNAVLMQRPNGDIISFYHLSALNVKMGDKINAGKQVGISGNTPSTSMVKHLHVSYGTSDKNEARAKAFNTSAFRGAFEPATLSNSVKFQAGIGYKTDPSPHFCETFPIKDGHPEDAKYLGADTKAQYQILFGSVPEGGTPPNSNMFDDVQVAAGNTDALAAQQSGLSTAEYASDNDGYGALPEPPMGKYSSMSASEMIQTEAMRRFTDGNWNTELTRVTSRALIVDYVRAEGLSNYLSNEILKKKEKVEALLAVYTSQKMSSIKENVQRDGQAAIRSNAGNLITK</sequence>
<protein>
    <submittedName>
        <fullName evidence="3">M23 peptidase domain protein</fullName>
    </submittedName>
</protein>
<dbReference type="PANTHER" id="PTHR21666:SF270">
    <property type="entry name" value="MUREIN HYDROLASE ACTIVATOR ENVC"/>
    <property type="match status" value="1"/>
</dbReference>
<dbReference type="CDD" id="cd12797">
    <property type="entry name" value="M23_peptidase"/>
    <property type="match status" value="1"/>
</dbReference>
<dbReference type="HOGENOM" id="CLU_733340_0_0_6"/>
<dbReference type="KEGG" id="ypi:YpsIP31758_B0008"/>
<name>A0A0U1QTH0_YERP3</name>
<dbReference type="Proteomes" id="UP000002412">
    <property type="component" value="Plasmid p_153kb"/>
</dbReference>
<geneLocation type="plasmid" evidence="4">
    <name>plasmid_153kb</name>
</geneLocation>
<dbReference type="PANTHER" id="PTHR21666">
    <property type="entry name" value="PEPTIDASE-RELATED"/>
    <property type="match status" value="1"/>
</dbReference>
<dbReference type="EMBL" id="CP000719">
    <property type="protein sequence ID" value="ABS45679.1"/>
    <property type="molecule type" value="Genomic_DNA"/>
</dbReference>
<organism evidence="3 4">
    <name type="scientific">Yersinia pseudotuberculosis serotype O:1b (strain IP 31758)</name>
    <dbReference type="NCBI Taxonomy" id="349747"/>
    <lineage>
        <taxon>Bacteria</taxon>
        <taxon>Pseudomonadati</taxon>
        <taxon>Pseudomonadota</taxon>
        <taxon>Gammaproteobacteria</taxon>
        <taxon>Enterobacterales</taxon>
        <taxon>Yersiniaceae</taxon>
        <taxon>Yersinia</taxon>
    </lineage>
</organism>
<dbReference type="AlphaFoldDB" id="A0A0U1QTH0"/>
<dbReference type="Gene3D" id="2.70.70.10">
    <property type="entry name" value="Glucose Permease (Domain IIA)"/>
    <property type="match status" value="1"/>
</dbReference>
<dbReference type="InterPro" id="IPR011055">
    <property type="entry name" value="Dup_hybrid_motif"/>
</dbReference>
<dbReference type="GO" id="GO:0004222">
    <property type="term" value="F:metalloendopeptidase activity"/>
    <property type="evidence" value="ECO:0007669"/>
    <property type="project" value="TreeGrafter"/>
</dbReference>